<sequence>MGHGPAHEQHDDHQRRHERRGVEVEEPHEAVRVVTAEHGVPGEVIVVLAVRQEPARRAQPSLVRHCRDKRREDEEVLARALRGPTLFVWYCIILSGLAPPQGAEREEQDMGTDIGGDQGHEGDNVRRHGQLPAAASGIGAHEAELVEDHGGLERAEPPTVAAERLHEEEVDGDDGGNKGGGVEVEEGLVAAGVGDLEHRVAGEACAGAGAVVVVVGPNPARRAQPR</sequence>
<proteinExistence type="predicted"/>
<accession>A0A921QVY6</accession>
<protein>
    <submittedName>
        <fullName evidence="2">Uncharacterized protein</fullName>
    </submittedName>
</protein>
<organism evidence="2 3">
    <name type="scientific">Sorghum bicolor</name>
    <name type="common">Sorghum</name>
    <name type="synonym">Sorghum vulgare</name>
    <dbReference type="NCBI Taxonomy" id="4558"/>
    <lineage>
        <taxon>Eukaryota</taxon>
        <taxon>Viridiplantae</taxon>
        <taxon>Streptophyta</taxon>
        <taxon>Embryophyta</taxon>
        <taxon>Tracheophyta</taxon>
        <taxon>Spermatophyta</taxon>
        <taxon>Magnoliopsida</taxon>
        <taxon>Liliopsida</taxon>
        <taxon>Poales</taxon>
        <taxon>Poaceae</taxon>
        <taxon>PACMAD clade</taxon>
        <taxon>Panicoideae</taxon>
        <taxon>Andropogonodae</taxon>
        <taxon>Andropogoneae</taxon>
        <taxon>Sorghinae</taxon>
        <taxon>Sorghum</taxon>
    </lineage>
</organism>
<evidence type="ECO:0000313" key="3">
    <source>
        <dbReference type="Proteomes" id="UP000807115"/>
    </source>
</evidence>
<comment type="caution">
    <text evidence="2">The sequence shown here is derived from an EMBL/GenBank/DDBJ whole genome shotgun (WGS) entry which is preliminary data.</text>
</comment>
<reference evidence="2" key="2">
    <citation type="submission" date="2020-10" db="EMBL/GenBank/DDBJ databases">
        <authorList>
            <person name="Cooper E.A."/>
            <person name="Brenton Z.W."/>
            <person name="Flinn B.S."/>
            <person name="Jenkins J."/>
            <person name="Shu S."/>
            <person name="Flowers D."/>
            <person name="Luo F."/>
            <person name="Wang Y."/>
            <person name="Xia P."/>
            <person name="Barry K."/>
            <person name="Daum C."/>
            <person name="Lipzen A."/>
            <person name="Yoshinaga Y."/>
            <person name="Schmutz J."/>
            <person name="Saski C."/>
            <person name="Vermerris W."/>
            <person name="Kresovich S."/>
        </authorList>
    </citation>
    <scope>NUCLEOTIDE SEQUENCE</scope>
</reference>
<reference evidence="2" key="1">
    <citation type="journal article" date="2019" name="BMC Genomics">
        <title>A new reference genome for Sorghum bicolor reveals high levels of sequence similarity between sweet and grain genotypes: implications for the genetics of sugar metabolism.</title>
        <authorList>
            <person name="Cooper E.A."/>
            <person name="Brenton Z.W."/>
            <person name="Flinn B.S."/>
            <person name="Jenkins J."/>
            <person name="Shu S."/>
            <person name="Flowers D."/>
            <person name="Luo F."/>
            <person name="Wang Y."/>
            <person name="Xia P."/>
            <person name="Barry K."/>
            <person name="Daum C."/>
            <person name="Lipzen A."/>
            <person name="Yoshinaga Y."/>
            <person name="Schmutz J."/>
            <person name="Saski C."/>
            <person name="Vermerris W."/>
            <person name="Kresovich S."/>
        </authorList>
    </citation>
    <scope>NUCLEOTIDE SEQUENCE</scope>
</reference>
<dbReference type="EMBL" id="CM027684">
    <property type="protein sequence ID" value="KAG0528678.1"/>
    <property type="molecule type" value="Genomic_DNA"/>
</dbReference>
<evidence type="ECO:0000313" key="2">
    <source>
        <dbReference type="EMBL" id="KAG0528678.1"/>
    </source>
</evidence>
<name>A0A921QVY6_SORBI</name>
<gene>
    <name evidence="2" type="ORF">BDA96_05G032500</name>
</gene>
<evidence type="ECO:0000256" key="1">
    <source>
        <dbReference type="SAM" id="MobiDB-lite"/>
    </source>
</evidence>
<feature type="region of interest" description="Disordered" evidence="1">
    <location>
        <begin position="102"/>
        <end position="127"/>
    </location>
</feature>
<dbReference type="Proteomes" id="UP000807115">
    <property type="component" value="Chromosome 5"/>
</dbReference>
<dbReference type="AlphaFoldDB" id="A0A921QVY6"/>
<feature type="region of interest" description="Disordered" evidence="1">
    <location>
        <begin position="1"/>
        <end position="28"/>
    </location>
</feature>